<gene>
    <name evidence="1" type="ORF">ACFO3S_05390</name>
</gene>
<organism evidence="1 2">
    <name type="scientific">Cohnella hongkongensis</name>
    <dbReference type="NCBI Taxonomy" id="178337"/>
    <lineage>
        <taxon>Bacteria</taxon>
        <taxon>Bacillati</taxon>
        <taxon>Bacillota</taxon>
        <taxon>Bacilli</taxon>
        <taxon>Bacillales</taxon>
        <taxon>Paenibacillaceae</taxon>
        <taxon>Cohnella</taxon>
    </lineage>
</organism>
<evidence type="ECO:0000313" key="2">
    <source>
        <dbReference type="Proteomes" id="UP001596028"/>
    </source>
</evidence>
<keyword evidence="2" id="KW-1185">Reference proteome</keyword>
<protein>
    <submittedName>
        <fullName evidence="1">Uncharacterized protein</fullName>
    </submittedName>
</protein>
<accession>A0ABV9F900</accession>
<dbReference type="EMBL" id="JBHSEP010000002">
    <property type="protein sequence ID" value="MFC4597664.1"/>
    <property type="molecule type" value="Genomic_DNA"/>
</dbReference>
<evidence type="ECO:0000313" key="1">
    <source>
        <dbReference type="EMBL" id="MFC4597664.1"/>
    </source>
</evidence>
<comment type="caution">
    <text evidence="1">The sequence shown here is derived from an EMBL/GenBank/DDBJ whole genome shotgun (WGS) entry which is preliminary data.</text>
</comment>
<reference evidence="2" key="1">
    <citation type="journal article" date="2019" name="Int. J. Syst. Evol. Microbiol.">
        <title>The Global Catalogue of Microorganisms (GCM) 10K type strain sequencing project: providing services to taxonomists for standard genome sequencing and annotation.</title>
        <authorList>
            <consortium name="The Broad Institute Genomics Platform"/>
            <consortium name="The Broad Institute Genome Sequencing Center for Infectious Disease"/>
            <person name="Wu L."/>
            <person name="Ma J."/>
        </authorList>
    </citation>
    <scope>NUCLEOTIDE SEQUENCE [LARGE SCALE GENOMIC DNA]</scope>
    <source>
        <strain evidence="2">CCUG 49571</strain>
    </source>
</reference>
<dbReference type="Proteomes" id="UP001596028">
    <property type="component" value="Unassembled WGS sequence"/>
</dbReference>
<dbReference type="RefSeq" id="WP_378093081.1">
    <property type="nucleotide sequence ID" value="NZ_JBHSEP010000002.1"/>
</dbReference>
<sequence length="101" mass="12054">MVWQIECDCNERHGIDIDSFKLFEEIKSYFDEQVKKGVFKDTPVTEPFYVGRSDVQDINWYASKWYKCNVCGCLWEFDYPDFPAKGFVRKFEDGVYHSDSH</sequence>
<name>A0ABV9F900_9BACL</name>
<proteinExistence type="predicted"/>